<dbReference type="EMBL" id="JABSNP010000015">
    <property type="protein sequence ID" value="NRT20251.1"/>
    <property type="molecule type" value="Genomic_DNA"/>
</dbReference>
<keyword evidence="2" id="KW-1133">Transmembrane helix</keyword>
<feature type="region of interest" description="Disordered" evidence="1">
    <location>
        <begin position="1"/>
        <end position="35"/>
    </location>
</feature>
<evidence type="ECO:0000256" key="1">
    <source>
        <dbReference type="SAM" id="MobiDB-lite"/>
    </source>
</evidence>
<evidence type="ECO:0000256" key="2">
    <source>
        <dbReference type="SAM" id="Phobius"/>
    </source>
</evidence>
<keyword evidence="2" id="KW-0472">Membrane</keyword>
<protein>
    <submittedName>
        <fullName evidence="3">Lipid-binding transport protein (Tim44 family)</fullName>
    </submittedName>
</protein>
<organism evidence="3 4">
    <name type="scientific">Hymenobacter caeli</name>
    <dbReference type="NCBI Taxonomy" id="2735894"/>
    <lineage>
        <taxon>Bacteria</taxon>
        <taxon>Pseudomonadati</taxon>
        <taxon>Bacteroidota</taxon>
        <taxon>Cytophagia</taxon>
        <taxon>Cytophagales</taxon>
        <taxon>Hymenobacteraceae</taxon>
        <taxon>Hymenobacter</taxon>
    </lineage>
</organism>
<keyword evidence="2" id="KW-0812">Transmembrane</keyword>
<dbReference type="Proteomes" id="UP000779507">
    <property type="component" value="Unassembled WGS sequence"/>
</dbReference>
<comment type="caution">
    <text evidence="3">The sequence shown here is derived from an EMBL/GenBank/DDBJ whole genome shotgun (WGS) entry which is preliminary data.</text>
</comment>
<feature type="transmembrane region" description="Helical" evidence="2">
    <location>
        <begin position="72"/>
        <end position="90"/>
    </location>
</feature>
<evidence type="ECO:0000313" key="4">
    <source>
        <dbReference type="Proteomes" id="UP000779507"/>
    </source>
</evidence>
<accession>A0ABX2FST4</accession>
<proteinExistence type="predicted"/>
<name>A0ABX2FST4_9BACT</name>
<keyword evidence="4" id="KW-1185">Reference proteome</keyword>
<gene>
    <name evidence="3" type="ORF">HNP98_003091</name>
</gene>
<feature type="transmembrane region" description="Helical" evidence="2">
    <location>
        <begin position="45"/>
        <end position="66"/>
    </location>
</feature>
<evidence type="ECO:0000313" key="3">
    <source>
        <dbReference type="EMBL" id="NRT20251.1"/>
    </source>
</evidence>
<reference evidence="3 4" key="1">
    <citation type="submission" date="2020-05" db="EMBL/GenBank/DDBJ databases">
        <title>Genomic Encyclopedia of Type Strains, Phase IV (KMG-V): Genome sequencing to study the core and pangenomes of soil and plant-associated prokaryotes.</title>
        <authorList>
            <person name="Whitman W."/>
        </authorList>
    </citation>
    <scope>NUCLEOTIDE SEQUENCE [LARGE SCALE GENOMIC DNA]</scope>
    <source>
        <strain evidence="3 4">9A</strain>
    </source>
</reference>
<feature type="compositionally biased region" description="Low complexity" evidence="1">
    <location>
        <begin position="1"/>
        <end position="27"/>
    </location>
</feature>
<sequence length="111" mass="10826">METPCPSSAAHTPPAAGPAAAPATRPAPTAPGPPAGGFARGAGGLLLAVLAGLGLLAGALLLAAASPGGRPLLLGSALYLGYFFWARGTLKVETKVLTGIEADRDNARNGD</sequence>
<dbReference type="RefSeq" id="WP_173811028.1">
    <property type="nucleotide sequence ID" value="NZ_JABSNP010000015.1"/>
</dbReference>